<evidence type="ECO:0000313" key="2">
    <source>
        <dbReference type="EMBL" id="CAF4006548.1"/>
    </source>
</evidence>
<comment type="caution">
    <text evidence="2">The sequence shown here is derived from an EMBL/GenBank/DDBJ whole genome shotgun (WGS) entry which is preliminary data.</text>
</comment>
<gene>
    <name evidence="2" type="ORF">JBS370_LOCUS26587</name>
    <name evidence="1" type="ORF">ZHD862_LOCUS33121</name>
</gene>
<dbReference type="EMBL" id="CAJNOT010003808">
    <property type="protein sequence ID" value="CAF1400810.1"/>
    <property type="molecule type" value="Genomic_DNA"/>
</dbReference>
<dbReference type="Proteomes" id="UP000663836">
    <property type="component" value="Unassembled WGS sequence"/>
</dbReference>
<dbReference type="Proteomes" id="UP000663864">
    <property type="component" value="Unassembled WGS sequence"/>
</dbReference>
<dbReference type="EMBL" id="CAJOBD010004735">
    <property type="protein sequence ID" value="CAF4006548.1"/>
    <property type="molecule type" value="Genomic_DNA"/>
</dbReference>
<protein>
    <submittedName>
        <fullName evidence="2">Uncharacterized protein</fullName>
    </submittedName>
</protein>
<name>A0A819P3C6_9BILA</name>
<accession>A0A819P3C6</accession>
<evidence type="ECO:0000313" key="1">
    <source>
        <dbReference type="EMBL" id="CAF1400810.1"/>
    </source>
</evidence>
<evidence type="ECO:0000313" key="3">
    <source>
        <dbReference type="Proteomes" id="UP000663836"/>
    </source>
</evidence>
<dbReference type="AlphaFoldDB" id="A0A819P3C6"/>
<reference evidence="2" key="1">
    <citation type="submission" date="2021-02" db="EMBL/GenBank/DDBJ databases">
        <authorList>
            <person name="Nowell W R."/>
        </authorList>
    </citation>
    <scope>NUCLEOTIDE SEQUENCE</scope>
</reference>
<organism evidence="2 3">
    <name type="scientific">Rotaria sordida</name>
    <dbReference type="NCBI Taxonomy" id="392033"/>
    <lineage>
        <taxon>Eukaryota</taxon>
        <taxon>Metazoa</taxon>
        <taxon>Spiralia</taxon>
        <taxon>Gnathifera</taxon>
        <taxon>Rotifera</taxon>
        <taxon>Eurotatoria</taxon>
        <taxon>Bdelloidea</taxon>
        <taxon>Philodinida</taxon>
        <taxon>Philodinidae</taxon>
        <taxon>Rotaria</taxon>
    </lineage>
</organism>
<proteinExistence type="predicted"/>
<sequence>MNDLPNLKCFSLICYRRINNYDEKILPLLHRMTYLEKLTLYLSIENRGRFIDNSHIQNEILLYMPRLHSFTFYISTYDDTDDLFRYVPNQDIQRIVTNNGYQQCMANIIKYNSSRQAKIEHWPQKSSSPNCESHENI</sequence>